<organism evidence="2 3">
    <name type="scientific">Streptomyces typhae</name>
    <dbReference type="NCBI Taxonomy" id="2681492"/>
    <lineage>
        <taxon>Bacteria</taxon>
        <taxon>Bacillati</taxon>
        <taxon>Actinomycetota</taxon>
        <taxon>Actinomycetes</taxon>
        <taxon>Kitasatosporales</taxon>
        <taxon>Streptomycetaceae</taxon>
        <taxon>Streptomyces</taxon>
    </lineage>
</organism>
<proteinExistence type="predicted"/>
<dbReference type="Pfam" id="PF00293">
    <property type="entry name" value="NUDIX"/>
    <property type="match status" value="1"/>
</dbReference>
<dbReference type="Proteomes" id="UP000483802">
    <property type="component" value="Unassembled WGS sequence"/>
</dbReference>
<dbReference type="PROSITE" id="PS51462">
    <property type="entry name" value="NUDIX"/>
    <property type="match status" value="1"/>
</dbReference>
<accession>A0A6L6WVY4</accession>
<name>A0A6L6WVY4_9ACTN</name>
<feature type="domain" description="Nudix hydrolase" evidence="1">
    <location>
        <begin position="52"/>
        <end position="191"/>
    </location>
</feature>
<evidence type="ECO:0000313" key="3">
    <source>
        <dbReference type="Proteomes" id="UP000483802"/>
    </source>
</evidence>
<reference evidence="2 3" key="1">
    <citation type="submission" date="2019-11" db="EMBL/GenBank/DDBJ databases">
        <title>Streptomyces typhae sp. nov., a novel endophytic actinomycete isolated from the root of cattail pollen (Typha angustifolia L.).</title>
        <authorList>
            <person name="Peng C."/>
        </authorList>
    </citation>
    <scope>NUCLEOTIDE SEQUENCE [LARGE SCALE GENOMIC DNA]</scope>
    <source>
        <strain evidence="3">p1417</strain>
    </source>
</reference>
<dbReference type="SUPFAM" id="SSF55811">
    <property type="entry name" value="Nudix"/>
    <property type="match status" value="1"/>
</dbReference>
<keyword evidence="3" id="KW-1185">Reference proteome</keyword>
<sequence>MDRIWDEAVRAGPSLFDGPVAACAGLAEDGSRGLVLTWVRTTYRRYGLRRVPGATACVASLYTDVLQPTPDGRLLVGRMAASTAAPGRWQLPGGAVEPPPEGVPLDLAALRRNATRELAEETGVTQLPEDLTLWGVARGPYGSAGVLFLAPARPPAHLRGRFADLASAEEARGREPELDRIAFVGSPAGLARLGGAGADHAGCLEPVVARFAAGVGLSRASRDGG</sequence>
<evidence type="ECO:0000259" key="1">
    <source>
        <dbReference type="PROSITE" id="PS51462"/>
    </source>
</evidence>
<dbReference type="Gene3D" id="3.90.79.10">
    <property type="entry name" value="Nucleoside Triphosphate Pyrophosphohydrolase"/>
    <property type="match status" value="1"/>
</dbReference>
<comment type="caution">
    <text evidence="2">The sequence shown here is derived from an EMBL/GenBank/DDBJ whole genome shotgun (WGS) entry which is preliminary data.</text>
</comment>
<dbReference type="InterPro" id="IPR015797">
    <property type="entry name" value="NUDIX_hydrolase-like_dom_sf"/>
</dbReference>
<evidence type="ECO:0000313" key="2">
    <source>
        <dbReference type="EMBL" id="MVO85668.1"/>
    </source>
</evidence>
<dbReference type="EMBL" id="WPNZ01000006">
    <property type="protein sequence ID" value="MVO85668.1"/>
    <property type="molecule type" value="Genomic_DNA"/>
</dbReference>
<protein>
    <submittedName>
        <fullName evidence="2">NUDIX domain-containing protein</fullName>
    </submittedName>
</protein>
<gene>
    <name evidence="2" type="ORF">GPA10_13110</name>
</gene>
<dbReference type="AlphaFoldDB" id="A0A6L6WVY4"/>
<dbReference type="InterPro" id="IPR000086">
    <property type="entry name" value="NUDIX_hydrolase_dom"/>
</dbReference>